<reference evidence="1 2" key="1">
    <citation type="submission" date="2019-08" db="EMBL/GenBank/DDBJ databases">
        <title>Bioinformatics analysis of the strain L3 and L5.</title>
        <authorList>
            <person name="Li X."/>
        </authorList>
    </citation>
    <scope>NUCLEOTIDE SEQUENCE [LARGE SCALE GENOMIC DNA]</scope>
    <source>
        <strain evidence="1 2">L5</strain>
    </source>
</reference>
<keyword evidence="2" id="KW-1185">Reference proteome</keyword>
<gene>
    <name evidence="1" type="ORF">F0A17_02595</name>
</gene>
<protein>
    <submittedName>
        <fullName evidence="1">Uncharacterized protein</fullName>
    </submittedName>
</protein>
<name>A0A7V7KJS3_9GAMM</name>
<organism evidence="1 2">
    <name type="scientific">Billgrantia pellis</name>
    <dbReference type="NCBI Taxonomy" id="2606936"/>
    <lineage>
        <taxon>Bacteria</taxon>
        <taxon>Pseudomonadati</taxon>
        <taxon>Pseudomonadota</taxon>
        <taxon>Gammaproteobacteria</taxon>
        <taxon>Oceanospirillales</taxon>
        <taxon>Halomonadaceae</taxon>
        <taxon>Billgrantia</taxon>
    </lineage>
</organism>
<evidence type="ECO:0000313" key="2">
    <source>
        <dbReference type="Proteomes" id="UP000486760"/>
    </source>
</evidence>
<dbReference type="AlphaFoldDB" id="A0A7V7KJS3"/>
<proteinExistence type="predicted"/>
<sequence length="159" mass="18331">MYLDGKQVLYWMKGNASAADFISMVMEISHLWDDLIDKDKPLEDEVVNQCFFDALIRLPRNEFYRKNFDHLNSVMMNSISNWLIANDMERGGGELELNIAFILRSSYVDLITQSALLIGGQAWASQVGKDVRKLTHHEKYKGYLRALDEEKKARQAAAR</sequence>
<comment type="caution">
    <text evidence="1">The sequence shown here is derived from an EMBL/GenBank/DDBJ whole genome shotgun (WGS) entry which is preliminary data.</text>
</comment>
<accession>A0A7V7KJS3</accession>
<dbReference type="Proteomes" id="UP000486760">
    <property type="component" value="Unassembled WGS sequence"/>
</dbReference>
<evidence type="ECO:0000313" key="1">
    <source>
        <dbReference type="EMBL" id="KAA0014556.1"/>
    </source>
</evidence>
<dbReference type="EMBL" id="VTPY01000001">
    <property type="protein sequence ID" value="KAA0014556.1"/>
    <property type="molecule type" value="Genomic_DNA"/>
</dbReference>
<dbReference type="RefSeq" id="WP_149326766.1">
    <property type="nucleotide sequence ID" value="NZ_VTPY01000001.1"/>
</dbReference>